<dbReference type="Proteomes" id="UP000515442">
    <property type="component" value="Chromosome"/>
</dbReference>
<sequence>MSKAPGTLQTSVTRAKWAQCRIILLCLLSAACNPSPELQASRDVRATTAQSLRQVAVLPLQRGYYVASDTPCAKASNATLLLLRRNGIGGARYFCEFKRIEQTGPATYRVEEECADFQGDAPETRHLQYILDNDSRFLAKEQDVVALDARYCAQSELPLEWRNTDIESEIE</sequence>
<organism evidence="1 2">
    <name type="scientific">Aeromonas veronii</name>
    <dbReference type="NCBI Taxonomy" id="654"/>
    <lineage>
        <taxon>Bacteria</taxon>
        <taxon>Pseudomonadati</taxon>
        <taxon>Pseudomonadota</taxon>
        <taxon>Gammaproteobacteria</taxon>
        <taxon>Aeromonadales</taxon>
        <taxon>Aeromonadaceae</taxon>
        <taxon>Aeromonas</taxon>
    </lineage>
</organism>
<gene>
    <name evidence="1" type="ORF">WP3W19E03_09920</name>
</gene>
<protein>
    <recommendedName>
        <fullName evidence="3">Lipoprotein</fullName>
    </recommendedName>
</protein>
<evidence type="ECO:0000313" key="1">
    <source>
        <dbReference type="EMBL" id="BBR38467.1"/>
    </source>
</evidence>
<dbReference type="AlphaFoldDB" id="A0A6S5BNT3"/>
<accession>A0A6S5BNT3</accession>
<evidence type="ECO:0008006" key="3">
    <source>
        <dbReference type="Google" id="ProtNLM"/>
    </source>
</evidence>
<reference evidence="1 2" key="1">
    <citation type="submission" date="2019-12" db="EMBL/GenBank/DDBJ databases">
        <title>complete genome sequences of Aeromonas veronii str. WP3-W19-ESBL-03 isolated from wastewater treatment plant effluent.</title>
        <authorList>
            <person name="Sekizuka T."/>
            <person name="Itokawa K."/>
            <person name="Yatsu K."/>
            <person name="Inamine Y."/>
            <person name="Kuroda M."/>
        </authorList>
    </citation>
    <scope>NUCLEOTIDE SEQUENCE [LARGE SCALE GENOMIC DNA]</scope>
    <source>
        <strain evidence="1 2">WP3-W19-ESBL-03</strain>
    </source>
</reference>
<name>A0A6S5BNT3_AERVE</name>
<dbReference type="EMBL" id="AP022038">
    <property type="protein sequence ID" value="BBR38467.1"/>
    <property type="molecule type" value="Genomic_DNA"/>
</dbReference>
<evidence type="ECO:0000313" key="2">
    <source>
        <dbReference type="Proteomes" id="UP000515442"/>
    </source>
</evidence>
<dbReference type="PROSITE" id="PS51257">
    <property type="entry name" value="PROKAR_LIPOPROTEIN"/>
    <property type="match status" value="1"/>
</dbReference>
<proteinExistence type="predicted"/>